<dbReference type="HOGENOM" id="CLU_3355703_0_0_3"/>
<dbReference type="KEGG" id="cyt:cce_3145"/>
<dbReference type="AlphaFoldDB" id="B1WX24"/>
<gene>
    <name evidence="1" type="ordered locus">cce_3145</name>
</gene>
<reference evidence="1 2" key="1">
    <citation type="journal article" date="2008" name="Proc. Natl. Acad. Sci. U.S.A.">
        <title>The genome of Cyanothece 51142, a unicellular diazotrophic cyanobacterium important in the marine nitrogen cycle.</title>
        <authorList>
            <person name="Welsh E.A."/>
            <person name="Liberton M."/>
            <person name="Stoeckel J."/>
            <person name="Loh T."/>
            <person name="Elvitigala T."/>
            <person name="Wang C."/>
            <person name="Wollam A."/>
            <person name="Fulton R.S."/>
            <person name="Clifton S.W."/>
            <person name="Jacobs J.M."/>
            <person name="Aurora R."/>
            <person name="Ghosh B.K."/>
            <person name="Sherman L.A."/>
            <person name="Smith R.D."/>
            <person name="Wilson R.K."/>
            <person name="Pakrasi H.B."/>
        </authorList>
    </citation>
    <scope>NUCLEOTIDE SEQUENCE [LARGE SCALE GENOMIC DNA]</scope>
    <source>
        <strain evidence="2">ATCC 51142 / BH68</strain>
    </source>
</reference>
<proteinExistence type="predicted"/>
<keyword evidence="2" id="KW-1185">Reference proteome</keyword>
<evidence type="ECO:0000313" key="2">
    <source>
        <dbReference type="Proteomes" id="UP000001203"/>
    </source>
</evidence>
<accession>B1WX24</accession>
<organism evidence="1 2">
    <name type="scientific">Crocosphaera subtropica (strain ATCC 51142 / BH68)</name>
    <name type="common">Cyanothece sp. (strain ATCC 51142)</name>
    <dbReference type="NCBI Taxonomy" id="43989"/>
    <lineage>
        <taxon>Bacteria</taxon>
        <taxon>Bacillati</taxon>
        <taxon>Cyanobacteriota</taxon>
        <taxon>Cyanophyceae</taxon>
        <taxon>Oscillatoriophycideae</taxon>
        <taxon>Chroococcales</taxon>
        <taxon>Aphanothecaceae</taxon>
        <taxon>Crocosphaera</taxon>
        <taxon>Crocosphaera subtropica</taxon>
    </lineage>
</organism>
<evidence type="ECO:0000313" key="1">
    <source>
        <dbReference type="EMBL" id="ACB52493.1"/>
    </source>
</evidence>
<protein>
    <submittedName>
        <fullName evidence="1">Uncharacterized protein</fullName>
    </submittedName>
</protein>
<dbReference type="Proteomes" id="UP000001203">
    <property type="component" value="Chromosome circular"/>
</dbReference>
<dbReference type="EMBL" id="CP000806">
    <property type="protein sequence ID" value="ACB52493.1"/>
    <property type="molecule type" value="Genomic_DNA"/>
</dbReference>
<name>B1WX24_CROS5</name>
<sequence length="36" mass="4158">MPVAYFLKAIAYVAHEQENCYSQHFNPKKMGELDSP</sequence>